<gene>
    <name evidence="6" type="ORF">GPUH_LOCUS16878</name>
</gene>
<keyword evidence="3" id="KW-0677">Repeat</keyword>
<evidence type="ECO:0000313" key="7">
    <source>
        <dbReference type="Proteomes" id="UP000271098"/>
    </source>
</evidence>
<dbReference type="Proteomes" id="UP000271098">
    <property type="component" value="Unassembled WGS sequence"/>
</dbReference>
<keyword evidence="4" id="KW-1015">Disulfide bond</keyword>
<dbReference type="FunFam" id="2.10.25.10:FF:000038">
    <property type="entry name" value="Fibrillin 2"/>
    <property type="match status" value="1"/>
</dbReference>
<protein>
    <submittedName>
        <fullName evidence="8">EGF_CA domain-containing protein</fullName>
    </submittedName>
</protein>
<dbReference type="InterPro" id="IPR018097">
    <property type="entry name" value="EGF_Ca-bd_CS"/>
</dbReference>
<dbReference type="CDD" id="cd00054">
    <property type="entry name" value="EGF_CA"/>
    <property type="match status" value="1"/>
</dbReference>
<sequence length="121" mass="13451">MCWPVSVIQLQSSYILEHRPLSVYRSRKIESALMFANVLICKGRQRSLADVCNIYTPDINECMLLLDNCLVGQRCVNTPGSFKCVRTLPCGTGYVLNSDTGQCIGASAVQEYLQLIDSLMP</sequence>
<dbReference type="SUPFAM" id="SSF57196">
    <property type="entry name" value="EGF/Laminin"/>
    <property type="match status" value="1"/>
</dbReference>
<dbReference type="SMART" id="SM00179">
    <property type="entry name" value="EGF_CA"/>
    <property type="match status" value="1"/>
</dbReference>
<organism evidence="8">
    <name type="scientific">Gongylonema pulchrum</name>
    <dbReference type="NCBI Taxonomy" id="637853"/>
    <lineage>
        <taxon>Eukaryota</taxon>
        <taxon>Metazoa</taxon>
        <taxon>Ecdysozoa</taxon>
        <taxon>Nematoda</taxon>
        <taxon>Chromadorea</taxon>
        <taxon>Rhabditida</taxon>
        <taxon>Spirurina</taxon>
        <taxon>Spiruromorpha</taxon>
        <taxon>Spiruroidea</taxon>
        <taxon>Gongylonematidae</taxon>
        <taxon>Gongylonema</taxon>
    </lineage>
</organism>
<keyword evidence="2" id="KW-0732">Signal</keyword>
<accession>A0A183E7D9</accession>
<evidence type="ECO:0000256" key="4">
    <source>
        <dbReference type="ARBA" id="ARBA00023157"/>
    </source>
</evidence>
<dbReference type="InterPro" id="IPR001881">
    <property type="entry name" value="EGF-like_Ca-bd_dom"/>
</dbReference>
<dbReference type="InterPro" id="IPR049883">
    <property type="entry name" value="NOTCH1_EGF-like"/>
</dbReference>
<keyword evidence="1" id="KW-0245">EGF-like domain</keyword>
<dbReference type="EMBL" id="UYRT01084349">
    <property type="protein sequence ID" value="VDN28725.1"/>
    <property type="molecule type" value="Genomic_DNA"/>
</dbReference>
<evidence type="ECO:0000313" key="8">
    <source>
        <dbReference type="WBParaSite" id="GPUH_0001690201-mRNA-1"/>
    </source>
</evidence>
<dbReference type="Gene3D" id="2.10.25.10">
    <property type="entry name" value="Laminin"/>
    <property type="match status" value="1"/>
</dbReference>
<evidence type="ECO:0000256" key="1">
    <source>
        <dbReference type="ARBA" id="ARBA00022536"/>
    </source>
</evidence>
<dbReference type="WBParaSite" id="GPUH_0001690201-mRNA-1">
    <property type="protein sequence ID" value="GPUH_0001690201-mRNA-1"/>
    <property type="gene ID" value="GPUH_0001690201"/>
</dbReference>
<name>A0A183E7D9_9BILA</name>
<proteinExistence type="predicted"/>
<reference evidence="6 7" key="2">
    <citation type="submission" date="2018-11" db="EMBL/GenBank/DDBJ databases">
        <authorList>
            <consortium name="Pathogen Informatics"/>
        </authorList>
    </citation>
    <scope>NUCLEOTIDE SEQUENCE [LARGE SCALE GENOMIC DNA]</scope>
</reference>
<evidence type="ECO:0000256" key="3">
    <source>
        <dbReference type="ARBA" id="ARBA00022737"/>
    </source>
</evidence>
<evidence type="ECO:0000313" key="6">
    <source>
        <dbReference type="EMBL" id="VDN28725.1"/>
    </source>
</evidence>
<feature type="domain" description="EGF-like calcium-binding" evidence="5">
    <location>
        <begin position="58"/>
        <end position="104"/>
    </location>
</feature>
<dbReference type="Pfam" id="PF07645">
    <property type="entry name" value="EGF_CA"/>
    <property type="match status" value="1"/>
</dbReference>
<reference evidence="8" key="1">
    <citation type="submission" date="2016-06" db="UniProtKB">
        <authorList>
            <consortium name="WormBaseParasite"/>
        </authorList>
    </citation>
    <scope>IDENTIFICATION</scope>
</reference>
<dbReference type="AlphaFoldDB" id="A0A183E7D9"/>
<evidence type="ECO:0000259" key="5">
    <source>
        <dbReference type="SMART" id="SM00179"/>
    </source>
</evidence>
<evidence type="ECO:0000256" key="2">
    <source>
        <dbReference type="ARBA" id="ARBA00022729"/>
    </source>
</evidence>
<keyword evidence="7" id="KW-1185">Reference proteome</keyword>
<dbReference type="OrthoDB" id="10060424at2759"/>
<dbReference type="PROSITE" id="PS01187">
    <property type="entry name" value="EGF_CA"/>
    <property type="match status" value="1"/>
</dbReference>
<dbReference type="GO" id="GO:0005509">
    <property type="term" value="F:calcium ion binding"/>
    <property type="evidence" value="ECO:0007669"/>
    <property type="project" value="InterPro"/>
</dbReference>